<dbReference type="Pfam" id="PF14292">
    <property type="entry name" value="SusE"/>
    <property type="match status" value="1"/>
</dbReference>
<feature type="domain" description="Outer membrane protein SusF/SusE-like C-terminal" evidence="2">
    <location>
        <begin position="255"/>
        <end position="337"/>
    </location>
</feature>
<dbReference type="Pfam" id="PF16411">
    <property type="entry name" value="SusF_SusE"/>
    <property type="match status" value="2"/>
</dbReference>
<dbReference type="InterPro" id="IPR032187">
    <property type="entry name" value="SusF/SusE-like_C"/>
</dbReference>
<dbReference type="OrthoDB" id="975117at2"/>
<evidence type="ECO:0000313" key="4">
    <source>
        <dbReference type="Proteomes" id="UP000199306"/>
    </source>
</evidence>
<dbReference type="AlphaFoldDB" id="A0A1I5SS71"/>
<dbReference type="CDD" id="cd12956">
    <property type="entry name" value="CBM_SusE-F_like"/>
    <property type="match status" value="3"/>
</dbReference>
<evidence type="ECO:0000313" key="3">
    <source>
        <dbReference type="EMBL" id="SFP73481.1"/>
    </source>
</evidence>
<dbReference type="PROSITE" id="PS51257">
    <property type="entry name" value="PROKAR_LIPOPROTEIN"/>
    <property type="match status" value="1"/>
</dbReference>
<feature type="domain" description="Outer membrane protein SusF/SusE-like C-terminal" evidence="2">
    <location>
        <begin position="164"/>
        <end position="246"/>
    </location>
</feature>
<name>A0A1I5SS71_9BACT</name>
<gene>
    <name evidence="3" type="ORF">SAMN04515674_105176</name>
</gene>
<organism evidence="3 4">
    <name type="scientific">Pseudarcicella hirudinis</name>
    <dbReference type="NCBI Taxonomy" id="1079859"/>
    <lineage>
        <taxon>Bacteria</taxon>
        <taxon>Pseudomonadati</taxon>
        <taxon>Bacteroidota</taxon>
        <taxon>Cytophagia</taxon>
        <taxon>Cytophagales</taxon>
        <taxon>Flectobacillaceae</taxon>
        <taxon>Pseudarcicella</taxon>
    </lineage>
</organism>
<accession>A0A1I5SS71</accession>
<feature type="domain" description="SusE outer membrane protein" evidence="1">
    <location>
        <begin position="23"/>
        <end position="127"/>
    </location>
</feature>
<evidence type="ECO:0000259" key="1">
    <source>
        <dbReference type="Pfam" id="PF14292"/>
    </source>
</evidence>
<proteinExistence type="predicted"/>
<dbReference type="InterPro" id="IPR025970">
    <property type="entry name" value="SusE"/>
</dbReference>
<sequence>MKTTINRFFIFLSALVLLGACKKDEDKIIMNANVKLAITLSSQNVVLTKENADKDALTVSWAKPDYGFTPGVKYSVLIDKKGGDFSNAMAVETGTDLNKTFKNAELNALLLKLGLPAGAAADIDVRVVSAIGDASSVTKVTSAVSTIKATPYLDKLDLSSIWGIVGSAAANGWDGPDMPFYKTDKDNVFAAYVTLKEGEIKFRQNNKWDVNYGDTGADNTLDNGGDNIKVKAGTYKITLDLNVLKYTIQTYSWGLVGSAVANGWDGPDMPLVYDPTTNFWKAVVYLNTGEIKIRQNNDWTVNFGDTGANGTLDAGGDNIKVTKGTYLITVDFATSKFTLEAFATWGLVGSAAPNGWDGPDAKFRPDFSHDGVWILDNVVLKTGEIKFRFNDKWDLNYGDKGADGTLEAGTDNIPVTAGTYAVILDLSNASKLTYKLSKK</sequence>
<dbReference type="Proteomes" id="UP000199306">
    <property type="component" value="Unassembled WGS sequence"/>
</dbReference>
<dbReference type="STRING" id="1079859.SAMN04515674_105176"/>
<keyword evidence="4" id="KW-1185">Reference proteome</keyword>
<evidence type="ECO:0000259" key="2">
    <source>
        <dbReference type="Pfam" id="PF16411"/>
    </source>
</evidence>
<dbReference type="EMBL" id="FOXH01000005">
    <property type="protein sequence ID" value="SFP73481.1"/>
    <property type="molecule type" value="Genomic_DNA"/>
</dbReference>
<dbReference type="Gene3D" id="2.60.40.3620">
    <property type="match status" value="3"/>
</dbReference>
<dbReference type="RefSeq" id="WP_092016667.1">
    <property type="nucleotide sequence ID" value="NZ_FOXH01000005.1"/>
</dbReference>
<protein>
    <submittedName>
        <fullName evidence="3">SusE outer membrane protein</fullName>
    </submittedName>
</protein>
<reference evidence="3 4" key="1">
    <citation type="submission" date="2016-10" db="EMBL/GenBank/DDBJ databases">
        <authorList>
            <person name="de Groot N.N."/>
        </authorList>
    </citation>
    <scope>NUCLEOTIDE SEQUENCE [LARGE SCALE GENOMIC DNA]</scope>
    <source>
        <strain evidence="4">E92,LMG 26720,CCM 7988</strain>
    </source>
</reference>